<feature type="non-terminal residue" evidence="1">
    <location>
        <position position="1"/>
    </location>
</feature>
<gene>
    <name evidence="1" type="ORF">GLOINDRAFT_22917</name>
</gene>
<sequence length="134" mass="15431">KLAPTWTPIFQLSFKTKEFGSSVNADIPEFGFSVDVNISEFSSGVNADIPDADIPVKKLALTWMPIFQKFSSSVDTDIPEISSNVNTDIPGIQLQHGRRYSRIRFRREYRYFRNLALTWTPIFQISFEPFSKFL</sequence>
<protein>
    <submittedName>
        <fullName evidence="1">Uncharacterized protein</fullName>
    </submittedName>
</protein>
<proteinExistence type="predicted"/>
<accession>U9UL57</accession>
<name>U9UL57_RHIID</name>
<reference evidence="1" key="1">
    <citation type="submission" date="2013-07" db="EMBL/GenBank/DDBJ databases">
        <title>The genome of an arbuscular mycorrhizal fungus provides insights into the evolution of the oldest plant symbiosis.</title>
        <authorList>
            <consortium name="DOE Joint Genome Institute"/>
            <person name="Tisserant E."/>
            <person name="Malbreil M."/>
            <person name="Kuo A."/>
            <person name="Kohler A."/>
            <person name="Symeonidi A."/>
            <person name="Balestrini R."/>
            <person name="Charron P."/>
            <person name="Duensing N."/>
            <person name="Frei-dit-Frey N."/>
            <person name="Gianinazzi-Pearson V."/>
            <person name="Gilbert B."/>
            <person name="Handa Y."/>
            <person name="Hijri M."/>
            <person name="Kaul R."/>
            <person name="Kawaguchi M."/>
            <person name="Krajinski F."/>
            <person name="Lammers P."/>
            <person name="Lapierre D."/>
            <person name="Masclaux F.G."/>
            <person name="Murat C."/>
            <person name="Morin E."/>
            <person name="Ndikumana S."/>
            <person name="Pagni M."/>
            <person name="Petitpierre D."/>
            <person name="Requena N."/>
            <person name="Rosikiewicz P."/>
            <person name="Riley R."/>
            <person name="Saito K."/>
            <person name="San Clemente H."/>
            <person name="Shapiro H."/>
            <person name="van Tuinen D."/>
            <person name="Becard G."/>
            <person name="Bonfante P."/>
            <person name="Paszkowski U."/>
            <person name="Shachar-Hill Y."/>
            <person name="Young J.P."/>
            <person name="Sanders I.R."/>
            <person name="Henrissat B."/>
            <person name="Rensing S.A."/>
            <person name="Grigoriev I.V."/>
            <person name="Corradi N."/>
            <person name="Roux C."/>
            <person name="Martin F."/>
        </authorList>
    </citation>
    <scope>NUCLEOTIDE SEQUENCE</scope>
    <source>
        <strain evidence="1">DAOM 197198</strain>
    </source>
</reference>
<dbReference type="AlphaFoldDB" id="U9UL57"/>
<organism evidence="1">
    <name type="scientific">Rhizophagus irregularis (strain DAOM 181602 / DAOM 197198 / MUCL 43194)</name>
    <name type="common">Arbuscular mycorrhizal fungus</name>
    <name type="synonym">Glomus intraradices</name>
    <dbReference type="NCBI Taxonomy" id="747089"/>
    <lineage>
        <taxon>Eukaryota</taxon>
        <taxon>Fungi</taxon>
        <taxon>Fungi incertae sedis</taxon>
        <taxon>Mucoromycota</taxon>
        <taxon>Glomeromycotina</taxon>
        <taxon>Glomeromycetes</taxon>
        <taxon>Glomerales</taxon>
        <taxon>Glomeraceae</taxon>
        <taxon>Rhizophagus</taxon>
    </lineage>
</organism>
<dbReference type="HOGENOM" id="CLU_1901303_0_0_1"/>
<evidence type="ECO:0000313" key="1">
    <source>
        <dbReference type="EMBL" id="ESA16336.1"/>
    </source>
</evidence>
<dbReference type="EMBL" id="KI281136">
    <property type="protein sequence ID" value="ESA16336.1"/>
    <property type="molecule type" value="Genomic_DNA"/>
</dbReference>